<reference evidence="2 3" key="1">
    <citation type="submission" date="2024-09" db="EMBL/GenBank/DDBJ databases">
        <authorList>
            <person name="Sun Q."/>
            <person name="Mori K."/>
        </authorList>
    </citation>
    <scope>NUCLEOTIDE SEQUENCE [LARGE SCALE GENOMIC DNA]</scope>
    <source>
        <strain evidence="2 3">JCM 12763</strain>
    </source>
</reference>
<gene>
    <name evidence="2" type="ORF">ACFFN0_05140</name>
</gene>
<feature type="region of interest" description="Disordered" evidence="1">
    <location>
        <begin position="36"/>
        <end position="98"/>
    </location>
</feature>
<keyword evidence="3" id="KW-1185">Reference proteome</keyword>
<proteinExistence type="predicted"/>
<comment type="caution">
    <text evidence="2">The sequence shown here is derived from an EMBL/GenBank/DDBJ whole genome shotgun (WGS) entry which is preliminary data.</text>
</comment>
<dbReference type="RefSeq" id="WP_141337188.1">
    <property type="nucleotide sequence ID" value="NZ_JBHMAX010000010.1"/>
</dbReference>
<accession>A0ABV5V0U5</accession>
<evidence type="ECO:0000256" key="1">
    <source>
        <dbReference type="SAM" id="MobiDB-lite"/>
    </source>
</evidence>
<feature type="compositionally biased region" description="Low complexity" evidence="1">
    <location>
        <begin position="43"/>
        <end position="68"/>
    </location>
</feature>
<evidence type="ECO:0008006" key="4">
    <source>
        <dbReference type="Google" id="ProtNLM"/>
    </source>
</evidence>
<feature type="compositionally biased region" description="Pro residues" evidence="1">
    <location>
        <begin position="81"/>
        <end position="94"/>
    </location>
</feature>
<protein>
    <recommendedName>
        <fullName evidence="4">LppP/LprE lipoprotein</fullName>
    </recommendedName>
</protein>
<dbReference type="EMBL" id="JBHMAX010000010">
    <property type="protein sequence ID" value="MFB9731421.1"/>
    <property type="molecule type" value="Genomic_DNA"/>
</dbReference>
<dbReference type="PROSITE" id="PS51257">
    <property type="entry name" value="PROKAR_LIPOPROTEIN"/>
    <property type="match status" value="1"/>
</dbReference>
<dbReference type="Proteomes" id="UP001589613">
    <property type="component" value="Unassembled WGS sequence"/>
</dbReference>
<name>A0ABV5V0U5_9MICO</name>
<sequence length="195" mass="19725">MRDGRRTARTHHQGRVRGVVAGLAALTLVLGGCGDTSDPAASDGAATTAPGQATDDTATTPAPDQADTNDSTEDDMDPSRTPIPVPGPALPTGPVPDAVLQNDDVQEAIAAEADRKGVDPEDVEVVGYATVTWSDGSLGCPKPGMMYTQALVPGRQLVLAVDGQQASYHAAADGPFTYCANPTAPSGGGTAPSDM</sequence>
<evidence type="ECO:0000313" key="2">
    <source>
        <dbReference type="EMBL" id="MFB9731421.1"/>
    </source>
</evidence>
<organism evidence="2 3">
    <name type="scientific">Ornithinimicrobium kibberense</name>
    <dbReference type="NCBI Taxonomy" id="282060"/>
    <lineage>
        <taxon>Bacteria</taxon>
        <taxon>Bacillati</taxon>
        <taxon>Actinomycetota</taxon>
        <taxon>Actinomycetes</taxon>
        <taxon>Micrococcales</taxon>
        <taxon>Ornithinimicrobiaceae</taxon>
        <taxon>Ornithinimicrobium</taxon>
    </lineage>
</organism>
<evidence type="ECO:0000313" key="3">
    <source>
        <dbReference type="Proteomes" id="UP001589613"/>
    </source>
</evidence>